<evidence type="ECO:0000313" key="2">
    <source>
        <dbReference type="Proteomes" id="UP000239462"/>
    </source>
</evidence>
<evidence type="ECO:0000313" key="1">
    <source>
        <dbReference type="EMBL" id="AVB76299.1"/>
    </source>
</evidence>
<dbReference type="EMBL" id="CP026606">
    <property type="protein sequence ID" value="AVB76299.1"/>
    <property type="molecule type" value="Genomic_DNA"/>
</dbReference>
<protein>
    <submittedName>
        <fullName evidence="1">Uncharacterized protein</fullName>
    </submittedName>
</protein>
<dbReference type="KEGG" id="mmad:MMJJ_08890"/>
<proteinExistence type="predicted"/>
<organism evidence="1 2">
    <name type="scientific">Methanococcus maripaludis</name>
    <name type="common">Methanococcus deltae</name>
    <dbReference type="NCBI Taxonomy" id="39152"/>
    <lineage>
        <taxon>Archaea</taxon>
        <taxon>Methanobacteriati</taxon>
        <taxon>Methanobacteriota</taxon>
        <taxon>Methanomada group</taxon>
        <taxon>Methanococci</taxon>
        <taxon>Methanococcales</taxon>
        <taxon>Methanococcaceae</taxon>
        <taxon>Methanococcus</taxon>
    </lineage>
</organism>
<name>A0A2L1CAD9_METMI</name>
<reference evidence="2" key="1">
    <citation type="journal article" date="2018" name="Genome Announc.">
        <title>Complete Genome Sequence of the Methanococcus maripaludis Type Strain JJ (DSM 2067), a Model for Selenoprotein Synthesis in Archaea.</title>
        <authorList>
            <person name="Poehlein A."/>
            <person name="Heym D."/>
            <person name="Quitzke V."/>
            <person name="Fersch J."/>
            <person name="Daniel R."/>
            <person name="Rother M."/>
        </authorList>
    </citation>
    <scope>NUCLEOTIDE SEQUENCE [LARGE SCALE GENOMIC DNA]</scope>
    <source>
        <strain evidence="2">DSM 2067</strain>
    </source>
</reference>
<gene>
    <name evidence="1" type="ORF">MMJJ_08890</name>
</gene>
<sequence length="137" mass="15961">MMNERESKAKENLEKFYYTALGIPEIMIDREKSEWGEYIEKKVHIIDYEILESRYYKDKHGKPNYYAVLTLKEAPGKYFHAGKAVVDKLGLFDEGGLHEDFRVASGVPAIFSISEFEIPDEEKTVQYVTVKLFPKDQ</sequence>
<dbReference type="AlphaFoldDB" id="A0A2L1CAD9"/>
<dbReference type="Proteomes" id="UP000239462">
    <property type="component" value="Chromosome"/>
</dbReference>
<accession>A0A2L1CAD9</accession>